<accession>A0A2A2G7Z2</accession>
<dbReference type="PANTHER" id="PTHR30012">
    <property type="entry name" value="GENERAL SECRETION PATHWAY PROTEIN"/>
    <property type="match status" value="1"/>
</dbReference>
<evidence type="ECO:0000256" key="4">
    <source>
        <dbReference type="ARBA" id="ARBA00022692"/>
    </source>
</evidence>
<dbReference type="RefSeq" id="WP_095606542.1">
    <property type="nucleotide sequence ID" value="NZ_NSKE01000006.1"/>
</dbReference>
<evidence type="ECO:0000256" key="6">
    <source>
        <dbReference type="ARBA" id="ARBA00023136"/>
    </source>
</evidence>
<keyword evidence="5 7" id="KW-1133">Transmembrane helix</keyword>
<evidence type="ECO:0000313" key="9">
    <source>
        <dbReference type="EMBL" id="PAU93866.1"/>
    </source>
</evidence>
<dbReference type="Proteomes" id="UP000218831">
    <property type="component" value="Unassembled WGS sequence"/>
</dbReference>
<comment type="subcellular location">
    <subcellularLocation>
        <location evidence="1">Cell membrane</location>
        <topology evidence="1">Multi-pass membrane protein</topology>
    </subcellularLocation>
</comment>
<evidence type="ECO:0000256" key="7">
    <source>
        <dbReference type="SAM" id="Phobius"/>
    </source>
</evidence>
<evidence type="ECO:0000256" key="5">
    <source>
        <dbReference type="ARBA" id="ARBA00022989"/>
    </source>
</evidence>
<evidence type="ECO:0000259" key="8">
    <source>
        <dbReference type="Pfam" id="PF00482"/>
    </source>
</evidence>
<dbReference type="AlphaFoldDB" id="A0A2A2G7Z2"/>
<proteinExistence type="inferred from homology"/>
<keyword evidence="10" id="KW-1185">Reference proteome</keyword>
<dbReference type="GO" id="GO:0005886">
    <property type="term" value="C:plasma membrane"/>
    <property type="evidence" value="ECO:0007669"/>
    <property type="project" value="UniProtKB-SubCell"/>
</dbReference>
<evidence type="ECO:0000256" key="2">
    <source>
        <dbReference type="ARBA" id="ARBA00005745"/>
    </source>
</evidence>
<sequence>MPQFRLRAISAQGKMIKSEFEADSKKEAEKRVEKISRKNGLKVKGIDKKETYQYKVQKGNKDPVTGEQEAFSKEEVEKALVKLGYKVIRINKKWFDFKGGVPQSEVVTFISLSADLLEQQLSFDEILELLHEDTTNARMKETIGTIQKDLKDGKEGDEVYGKHEDVFGEFASYMLSVASTSGNMAQVFRSTAKFLERDAEFKSNLRRSLLMPAITVLATIGVILFYVGYIFPATAEAFVEMDITLPPMTAATLEFSYWLQDNWLMLTLAHVIPISAAWYWLTQTPKGQLWRDKNIIKVPVIGDLIHKTSIEIFARVFYTLYSGSGQNIEVIKVASEACRNKYMEKQIKEVAIKMMLKEGAGLIESLKATGVFTDTAISRFKLGAESGALKQNAKQLAEYYETQTTYKMDTIVDMISLGVNIFIMIALIAITIVSAESALVSPNSGAM</sequence>
<feature type="domain" description="Type II secretion system protein GspF" evidence="8">
    <location>
        <begin position="109"/>
        <end position="232"/>
    </location>
</feature>
<feature type="transmembrane region" description="Helical" evidence="7">
    <location>
        <begin position="209"/>
        <end position="231"/>
    </location>
</feature>
<evidence type="ECO:0000256" key="1">
    <source>
        <dbReference type="ARBA" id="ARBA00004651"/>
    </source>
</evidence>
<dbReference type="Gene3D" id="1.20.81.30">
    <property type="entry name" value="Type II secretion system (T2SS), domain F"/>
    <property type="match status" value="2"/>
</dbReference>
<evidence type="ECO:0000256" key="3">
    <source>
        <dbReference type="ARBA" id="ARBA00022475"/>
    </source>
</evidence>
<feature type="domain" description="Type II secretion system protein GspF" evidence="8">
    <location>
        <begin position="313"/>
        <end position="433"/>
    </location>
</feature>
<dbReference type="Pfam" id="PF00482">
    <property type="entry name" value="T2SSF"/>
    <property type="match status" value="2"/>
</dbReference>
<protein>
    <submittedName>
        <fullName evidence="9">Type II secretion system protein</fullName>
    </submittedName>
</protein>
<dbReference type="OrthoDB" id="9805682at2"/>
<feature type="transmembrane region" description="Helical" evidence="7">
    <location>
        <begin position="263"/>
        <end position="281"/>
    </location>
</feature>
<comment type="similarity">
    <text evidence="2">Belongs to the GSP F family.</text>
</comment>
<dbReference type="EMBL" id="NSKE01000006">
    <property type="protein sequence ID" value="PAU93866.1"/>
    <property type="molecule type" value="Genomic_DNA"/>
</dbReference>
<comment type="caution">
    <text evidence="9">The sequence shown here is derived from an EMBL/GenBank/DDBJ whole genome shotgun (WGS) entry which is preliminary data.</text>
</comment>
<name>A0A2A2G7Z2_9BACT</name>
<dbReference type="InterPro" id="IPR018076">
    <property type="entry name" value="T2SS_GspF_dom"/>
</dbReference>
<dbReference type="PANTHER" id="PTHR30012:SF0">
    <property type="entry name" value="TYPE II SECRETION SYSTEM PROTEIN F-RELATED"/>
    <property type="match status" value="1"/>
</dbReference>
<gene>
    <name evidence="9" type="ORF">CK503_09340</name>
</gene>
<dbReference type="InterPro" id="IPR003004">
    <property type="entry name" value="GspF/PilC"/>
</dbReference>
<reference evidence="9 10" key="1">
    <citation type="submission" date="2017-08" db="EMBL/GenBank/DDBJ databases">
        <title>Aliifodinibius alkalisoli sp. nov., isolated from saline alkaline soil.</title>
        <authorList>
            <person name="Liu D."/>
            <person name="Zhang G."/>
        </authorList>
    </citation>
    <scope>NUCLEOTIDE SEQUENCE [LARGE SCALE GENOMIC DNA]</scope>
    <source>
        <strain evidence="9 10">WN023</strain>
    </source>
</reference>
<keyword evidence="6 7" id="KW-0472">Membrane</keyword>
<organism evidence="9 10">
    <name type="scientific">Fodinibius salipaludis</name>
    <dbReference type="NCBI Taxonomy" id="2032627"/>
    <lineage>
        <taxon>Bacteria</taxon>
        <taxon>Pseudomonadati</taxon>
        <taxon>Balneolota</taxon>
        <taxon>Balneolia</taxon>
        <taxon>Balneolales</taxon>
        <taxon>Balneolaceae</taxon>
        <taxon>Fodinibius</taxon>
    </lineage>
</organism>
<keyword evidence="3" id="KW-1003">Cell membrane</keyword>
<feature type="transmembrane region" description="Helical" evidence="7">
    <location>
        <begin position="417"/>
        <end position="440"/>
    </location>
</feature>
<dbReference type="InterPro" id="IPR042094">
    <property type="entry name" value="T2SS_GspF_sf"/>
</dbReference>
<evidence type="ECO:0000313" key="10">
    <source>
        <dbReference type="Proteomes" id="UP000218831"/>
    </source>
</evidence>
<keyword evidence="4 7" id="KW-0812">Transmembrane</keyword>